<dbReference type="GO" id="GO:0046872">
    <property type="term" value="F:metal ion binding"/>
    <property type="evidence" value="ECO:0007669"/>
    <property type="project" value="UniProtKB-KW"/>
</dbReference>
<dbReference type="PANTHER" id="PTHR34990">
    <property type="entry name" value="UDP-2,3-DIACYLGLUCOSAMINE HYDROLASE-RELATED"/>
    <property type="match status" value="1"/>
</dbReference>
<evidence type="ECO:0000259" key="7">
    <source>
        <dbReference type="Pfam" id="PF00149"/>
    </source>
</evidence>
<proteinExistence type="predicted"/>
<keyword evidence="5" id="KW-0472">Membrane</keyword>
<evidence type="ECO:0000256" key="1">
    <source>
        <dbReference type="ARBA" id="ARBA00022475"/>
    </source>
</evidence>
<dbReference type="PANTHER" id="PTHR34990:SF1">
    <property type="entry name" value="UDP-2,3-DIACYLGLUCOSAMINE HYDROLASE"/>
    <property type="match status" value="1"/>
</dbReference>
<dbReference type="SUPFAM" id="SSF56300">
    <property type="entry name" value="Metallo-dependent phosphatases"/>
    <property type="match status" value="1"/>
</dbReference>
<comment type="caution">
    <text evidence="8">The sequence shown here is derived from an EMBL/GenBank/DDBJ whole genome shotgun (WGS) entry which is preliminary data.</text>
</comment>
<dbReference type="GO" id="GO:0009245">
    <property type="term" value="P:lipid A biosynthetic process"/>
    <property type="evidence" value="ECO:0007669"/>
    <property type="project" value="TreeGrafter"/>
</dbReference>
<evidence type="ECO:0000256" key="3">
    <source>
        <dbReference type="ARBA" id="ARBA00022723"/>
    </source>
</evidence>
<evidence type="ECO:0000313" key="8">
    <source>
        <dbReference type="EMBL" id="HGD13173.1"/>
    </source>
</evidence>
<keyword evidence="4" id="KW-0378">Hydrolase</keyword>
<protein>
    <submittedName>
        <fullName evidence="8">UDP-2,3-diacylglucosamine diphosphatase</fullName>
    </submittedName>
</protein>
<dbReference type="AlphaFoldDB" id="A0A7V3UZR9"/>
<keyword evidence="3" id="KW-0479">Metal-binding</keyword>
<keyword evidence="2" id="KW-0997">Cell inner membrane</keyword>
<feature type="domain" description="Calcineurin-like phosphoesterase" evidence="7">
    <location>
        <begin position="6"/>
        <end position="197"/>
    </location>
</feature>
<dbReference type="EMBL" id="DTMZ01000087">
    <property type="protein sequence ID" value="HGD13173.1"/>
    <property type="molecule type" value="Genomic_DNA"/>
</dbReference>
<dbReference type="CDD" id="cd07398">
    <property type="entry name" value="MPP_YbbF-LpxH"/>
    <property type="match status" value="1"/>
</dbReference>
<keyword evidence="6" id="KW-0464">Manganese</keyword>
<dbReference type="InterPro" id="IPR043461">
    <property type="entry name" value="LpxH-like"/>
</dbReference>
<evidence type="ECO:0000256" key="2">
    <source>
        <dbReference type="ARBA" id="ARBA00022519"/>
    </source>
</evidence>
<gene>
    <name evidence="8" type="ORF">ENX16_03745</name>
</gene>
<reference evidence="8" key="1">
    <citation type="journal article" date="2020" name="mSystems">
        <title>Genome- and Community-Level Interaction Insights into Carbon Utilization and Element Cycling Functions of Hydrothermarchaeota in Hydrothermal Sediment.</title>
        <authorList>
            <person name="Zhou Z."/>
            <person name="Liu Y."/>
            <person name="Xu W."/>
            <person name="Pan J."/>
            <person name="Luo Z.H."/>
            <person name="Li M."/>
        </authorList>
    </citation>
    <scope>NUCLEOTIDE SEQUENCE [LARGE SCALE GENOMIC DNA]</scope>
    <source>
        <strain evidence="8">SpSt-914</strain>
    </source>
</reference>
<dbReference type="GO" id="GO:0008758">
    <property type="term" value="F:UDP-2,3-diacylglucosamine hydrolase activity"/>
    <property type="evidence" value="ECO:0007669"/>
    <property type="project" value="TreeGrafter"/>
</dbReference>
<name>A0A7V3UZR9_UNCW3</name>
<dbReference type="Pfam" id="PF00149">
    <property type="entry name" value="Metallophos"/>
    <property type="match status" value="1"/>
</dbReference>
<evidence type="ECO:0000256" key="5">
    <source>
        <dbReference type="ARBA" id="ARBA00023136"/>
    </source>
</evidence>
<dbReference type="Gene3D" id="3.60.21.10">
    <property type="match status" value="1"/>
</dbReference>
<evidence type="ECO:0000256" key="6">
    <source>
        <dbReference type="ARBA" id="ARBA00023211"/>
    </source>
</evidence>
<keyword evidence="1" id="KW-1003">Cell membrane</keyword>
<evidence type="ECO:0000256" key="4">
    <source>
        <dbReference type="ARBA" id="ARBA00022801"/>
    </source>
</evidence>
<organism evidence="8">
    <name type="scientific">candidate division WOR-3 bacterium</name>
    <dbReference type="NCBI Taxonomy" id="2052148"/>
    <lineage>
        <taxon>Bacteria</taxon>
        <taxon>Bacteria division WOR-3</taxon>
    </lineage>
</organism>
<sequence length="232" mass="26727">MSRHFFISDAHLGSRQPLAEKRLADFLLSIRGRADGLYILGDLFEFWFEYRRVIPKCGLRVLSILAELRSSGTRVVLFKGNHDVWYRGFLQQELGLDGFYDELVEIIDGKRVFMMHGDALDRNLAPRVFRFLMRNRVNGLLFSALHPDIGIGMARWIARKSREQGVKPELVARMRDFAEQKLRSGFDVVVMGHSHIPERCEFGNGVYLNTGDWVRSFSYGCIDGGQVKLERL</sequence>
<accession>A0A7V3UZR9</accession>
<dbReference type="GO" id="GO:0016020">
    <property type="term" value="C:membrane"/>
    <property type="evidence" value="ECO:0007669"/>
    <property type="project" value="GOC"/>
</dbReference>
<dbReference type="InterPro" id="IPR004843">
    <property type="entry name" value="Calcineurin-like_PHP"/>
</dbReference>
<dbReference type="InterPro" id="IPR029052">
    <property type="entry name" value="Metallo-depent_PP-like"/>
</dbReference>